<feature type="transmembrane region" description="Helical" evidence="6">
    <location>
        <begin position="214"/>
        <end position="234"/>
    </location>
</feature>
<feature type="domain" description="EamA" evidence="7">
    <location>
        <begin position="27"/>
        <end position="154"/>
    </location>
</feature>
<comment type="subcellular location">
    <subcellularLocation>
        <location evidence="1 6">Membrane</location>
        <topology evidence="1 6">Multi-pass membrane protein</topology>
    </subcellularLocation>
</comment>
<dbReference type="InterPro" id="IPR000620">
    <property type="entry name" value="EamA_dom"/>
</dbReference>
<dbReference type="Proteomes" id="UP000237105">
    <property type="component" value="Unassembled WGS sequence"/>
</dbReference>
<evidence type="ECO:0000256" key="1">
    <source>
        <dbReference type="ARBA" id="ARBA00004141"/>
    </source>
</evidence>
<evidence type="ECO:0000313" key="9">
    <source>
        <dbReference type="Proteomes" id="UP000237105"/>
    </source>
</evidence>
<dbReference type="OrthoDB" id="1727045at2759"/>
<feature type="transmembrane region" description="Helical" evidence="6">
    <location>
        <begin position="138"/>
        <end position="156"/>
    </location>
</feature>
<dbReference type="Pfam" id="PF00892">
    <property type="entry name" value="EamA"/>
    <property type="match status" value="1"/>
</dbReference>
<keyword evidence="5 6" id="KW-0472">Membrane</keyword>
<feature type="transmembrane region" description="Helical" evidence="6">
    <location>
        <begin position="105"/>
        <end position="126"/>
    </location>
</feature>
<feature type="transmembrane region" description="Helical" evidence="6">
    <location>
        <begin position="74"/>
        <end position="93"/>
    </location>
</feature>
<evidence type="ECO:0000256" key="6">
    <source>
        <dbReference type="RuleBase" id="RU363077"/>
    </source>
</evidence>
<comment type="similarity">
    <text evidence="2 6">Belongs to the drug/metabolite transporter (DMT) superfamily. Plant drug/metabolite exporter (P-DME) (TC 2.A.7.4) family.</text>
</comment>
<reference evidence="9" key="1">
    <citation type="submission" date="2016-06" db="EMBL/GenBank/DDBJ databases">
        <title>Parallel loss of symbiosis genes in relatives of nitrogen-fixing non-legume Parasponia.</title>
        <authorList>
            <person name="Van Velzen R."/>
            <person name="Holmer R."/>
            <person name="Bu F."/>
            <person name="Rutten L."/>
            <person name="Van Zeijl A."/>
            <person name="Liu W."/>
            <person name="Santuari L."/>
            <person name="Cao Q."/>
            <person name="Sharma T."/>
            <person name="Shen D."/>
            <person name="Roswanjaya Y."/>
            <person name="Wardhani T."/>
            <person name="Kalhor M.S."/>
            <person name="Jansen J."/>
            <person name="Van den Hoogen J."/>
            <person name="Gungor B."/>
            <person name="Hartog M."/>
            <person name="Hontelez J."/>
            <person name="Verver J."/>
            <person name="Yang W.-C."/>
            <person name="Schijlen E."/>
            <person name="Repin R."/>
            <person name="Schilthuizen M."/>
            <person name="Schranz E."/>
            <person name="Heidstra R."/>
            <person name="Miyata K."/>
            <person name="Fedorova E."/>
            <person name="Kohlen W."/>
            <person name="Bisseling T."/>
            <person name="Smit S."/>
            <person name="Geurts R."/>
        </authorList>
    </citation>
    <scope>NUCLEOTIDE SEQUENCE [LARGE SCALE GENOMIC DNA]</scope>
    <source>
        <strain evidence="9">cv. WU1-14</strain>
    </source>
</reference>
<evidence type="ECO:0000259" key="7">
    <source>
        <dbReference type="Pfam" id="PF00892"/>
    </source>
</evidence>
<dbReference type="InterPro" id="IPR037185">
    <property type="entry name" value="EmrE-like"/>
</dbReference>
<accession>A0A2P5BF88</accession>
<dbReference type="GO" id="GO:0022857">
    <property type="term" value="F:transmembrane transporter activity"/>
    <property type="evidence" value="ECO:0007669"/>
    <property type="project" value="InterPro"/>
</dbReference>
<keyword evidence="9" id="KW-1185">Reference proteome</keyword>
<dbReference type="SUPFAM" id="SSF103481">
    <property type="entry name" value="Multidrug resistance efflux transporter EmrE"/>
    <property type="match status" value="1"/>
</dbReference>
<dbReference type="InterPro" id="IPR030184">
    <property type="entry name" value="WAT1-related"/>
</dbReference>
<comment type="caution">
    <text evidence="8">The sequence shown here is derived from an EMBL/GenBank/DDBJ whole genome shotgun (WGS) entry which is preliminary data.</text>
</comment>
<feature type="transmembrane region" description="Helical" evidence="6">
    <location>
        <begin position="304"/>
        <end position="323"/>
    </location>
</feature>
<evidence type="ECO:0000256" key="2">
    <source>
        <dbReference type="ARBA" id="ARBA00007635"/>
    </source>
</evidence>
<proteinExistence type="inferred from homology"/>
<feature type="transmembrane region" description="Helical" evidence="6">
    <location>
        <begin position="246"/>
        <end position="265"/>
    </location>
</feature>
<dbReference type="PANTHER" id="PTHR31218">
    <property type="entry name" value="WAT1-RELATED PROTEIN"/>
    <property type="match status" value="1"/>
</dbReference>
<organism evidence="8 9">
    <name type="scientific">Parasponia andersonii</name>
    <name type="common">Sponia andersonii</name>
    <dbReference type="NCBI Taxonomy" id="3476"/>
    <lineage>
        <taxon>Eukaryota</taxon>
        <taxon>Viridiplantae</taxon>
        <taxon>Streptophyta</taxon>
        <taxon>Embryophyta</taxon>
        <taxon>Tracheophyta</taxon>
        <taxon>Spermatophyta</taxon>
        <taxon>Magnoliopsida</taxon>
        <taxon>eudicotyledons</taxon>
        <taxon>Gunneridae</taxon>
        <taxon>Pentapetalae</taxon>
        <taxon>rosids</taxon>
        <taxon>fabids</taxon>
        <taxon>Rosales</taxon>
        <taxon>Cannabaceae</taxon>
        <taxon>Parasponia</taxon>
    </lineage>
</organism>
<keyword evidence="4 6" id="KW-1133">Transmembrane helix</keyword>
<evidence type="ECO:0000313" key="8">
    <source>
        <dbReference type="EMBL" id="PON47448.1"/>
    </source>
</evidence>
<dbReference type="EMBL" id="JXTB01000294">
    <property type="protein sequence ID" value="PON47448.1"/>
    <property type="molecule type" value="Genomic_DNA"/>
</dbReference>
<feature type="transmembrane region" description="Helical" evidence="6">
    <location>
        <begin position="181"/>
        <end position="202"/>
    </location>
</feature>
<dbReference type="GO" id="GO:0016020">
    <property type="term" value="C:membrane"/>
    <property type="evidence" value="ECO:0007669"/>
    <property type="project" value="UniProtKB-SubCell"/>
</dbReference>
<name>A0A2P5BF88_PARAD</name>
<keyword evidence="3 6" id="KW-0812">Transmembrane</keyword>
<evidence type="ECO:0000256" key="3">
    <source>
        <dbReference type="ARBA" id="ARBA00022692"/>
    </source>
</evidence>
<feature type="transmembrane region" description="Helical" evidence="6">
    <location>
        <begin position="277"/>
        <end position="298"/>
    </location>
</feature>
<protein>
    <recommendedName>
        <fullName evidence="6">WAT1-related protein</fullName>
    </recommendedName>
</protein>
<evidence type="ECO:0000256" key="4">
    <source>
        <dbReference type="ARBA" id="ARBA00022989"/>
    </source>
</evidence>
<sequence length="355" mass="38928">MASWDCKRDVVPFIAMAIAECSTVSLHTLYKAANLNGLHYFVFMTYSYGFGTLLLFPISTVFSRRGLTSFNFKLPLLCRFVLLWIMGFLARVFGYKGLEYSSPALSSAISTLAPAFTFILAIIFRMEDVDLKRSSTRAKIIGTIVSVSGALLAVLYKGPTLISSQSGSIITQSPLTTQTNWVVAGLLLVTEQLLNSGTYILLIQILRIYPAELIVSFLYCLGVTIITIPVSLMAESDLSAWILRPGITLTVIIYSAFFGQVFILTIRICCLPSKGPLYISIFKPISIIVAAAASVIFLGDALHIGSLVGAIILLLGFYAVLWAKAKEQRSTENLRASVDEETPLLQGSREVKYLE</sequence>
<feature type="transmembrane region" description="Helical" evidence="6">
    <location>
        <begin position="38"/>
        <end position="62"/>
    </location>
</feature>
<dbReference type="AlphaFoldDB" id="A0A2P5BF88"/>
<evidence type="ECO:0000256" key="5">
    <source>
        <dbReference type="ARBA" id="ARBA00023136"/>
    </source>
</evidence>
<gene>
    <name evidence="8" type="primary">PanWAT12</name>
    <name evidence="8" type="ORF">PanWU01x14_244070</name>
</gene>